<feature type="signal peptide" evidence="2">
    <location>
        <begin position="1"/>
        <end position="19"/>
    </location>
</feature>
<organism evidence="3 4">
    <name type="scientific">Tricholomella constricta</name>
    <dbReference type="NCBI Taxonomy" id="117010"/>
    <lineage>
        <taxon>Eukaryota</taxon>
        <taxon>Fungi</taxon>
        <taxon>Dikarya</taxon>
        <taxon>Basidiomycota</taxon>
        <taxon>Agaricomycotina</taxon>
        <taxon>Agaricomycetes</taxon>
        <taxon>Agaricomycetidae</taxon>
        <taxon>Agaricales</taxon>
        <taxon>Tricholomatineae</taxon>
        <taxon>Lyophyllaceae</taxon>
        <taxon>Tricholomella</taxon>
    </lineage>
</organism>
<comment type="caution">
    <text evidence="3">The sequence shown here is derived from an EMBL/GenBank/DDBJ whole genome shotgun (WGS) entry which is preliminary data.</text>
</comment>
<proteinExistence type="predicted"/>
<evidence type="ECO:0000313" key="4">
    <source>
        <dbReference type="Proteomes" id="UP000565441"/>
    </source>
</evidence>
<evidence type="ECO:0000256" key="2">
    <source>
        <dbReference type="SAM" id="SignalP"/>
    </source>
</evidence>
<dbReference type="OrthoDB" id="3340520at2759"/>
<dbReference type="PANTHER" id="PTHR33973:SF4">
    <property type="entry name" value="OS07G0153300 PROTEIN"/>
    <property type="match status" value="1"/>
</dbReference>
<dbReference type="AlphaFoldDB" id="A0A8H5M0B3"/>
<evidence type="ECO:0008006" key="5">
    <source>
        <dbReference type="Google" id="ProtNLM"/>
    </source>
</evidence>
<dbReference type="EMBL" id="JAACJP010000030">
    <property type="protein sequence ID" value="KAF5376132.1"/>
    <property type="molecule type" value="Genomic_DNA"/>
</dbReference>
<evidence type="ECO:0000256" key="1">
    <source>
        <dbReference type="SAM" id="MobiDB-lite"/>
    </source>
</evidence>
<dbReference type="InterPro" id="IPR010775">
    <property type="entry name" value="DUF1365"/>
</dbReference>
<evidence type="ECO:0000313" key="3">
    <source>
        <dbReference type="EMBL" id="KAF5376132.1"/>
    </source>
</evidence>
<dbReference type="PANTHER" id="PTHR33973">
    <property type="entry name" value="OS07G0153300 PROTEIN"/>
    <property type="match status" value="1"/>
</dbReference>
<protein>
    <recommendedName>
        <fullName evidence="5">DUF1365-domain-containing protein</fullName>
    </recommendedName>
</protein>
<dbReference type="Proteomes" id="UP000565441">
    <property type="component" value="Unassembled WGS sequence"/>
</dbReference>
<accession>A0A8H5M0B3</accession>
<feature type="chain" id="PRO_5034534267" description="DUF1365-domain-containing protein" evidence="2">
    <location>
        <begin position="20"/>
        <end position="587"/>
    </location>
</feature>
<dbReference type="Pfam" id="PF07103">
    <property type="entry name" value="DUF1365"/>
    <property type="match status" value="1"/>
</dbReference>
<keyword evidence="4" id="KW-1185">Reference proteome</keyword>
<name>A0A8H5M0B3_9AGAR</name>
<reference evidence="3 4" key="1">
    <citation type="journal article" date="2020" name="ISME J.">
        <title>Uncovering the hidden diversity of litter-decomposition mechanisms in mushroom-forming fungi.</title>
        <authorList>
            <person name="Floudas D."/>
            <person name="Bentzer J."/>
            <person name="Ahren D."/>
            <person name="Johansson T."/>
            <person name="Persson P."/>
            <person name="Tunlid A."/>
        </authorList>
    </citation>
    <scope>NUCLEOTIDE SEQUENCE [LARGE SCALE GENOMIC DNA]</scope>
    <source>
        <strain evidence="3 4">CBS 661.87</strain>
    </source>
</reference>
<keyword evidence="2" id="KW-0732">Signal</keyword>
<sequence length="587" mass="65558">MLSLFVDAGVALVCLSVSAYLYRYQTNNHENLTAPLSPAQGYILENQVTHARRLPVAAAHAFTYPTLSLLVSLNALEDNTLNLGRGWLFGYGGIWGRLVGLRASPYFADKTGADIRGKLDEVLRDRGFGCEGESRVLEDAWMMTMPSFLGFEGINPLTVYFGYKAAELWLIVLEIHNTFGETHVHVLEIGRNEDLPGSRPKGFDHQWTFLREFHVSPFNDRSGFYTVSIRSPTHSPIPSSTWTTHTSPRPAIRVHLHTSSLSSLDSTSIPGPLKLTALLRPTSTHPLTTSNLLYVLSRAPFTLLLSLPRILAQAWTLHYRKRLDAFLRPEPLPPPPTSTSPETHQSGGGIKWLSAGPLERYARRRVEAFLREQVEEQHVRITIAAADPALPDHVLLPSSPRRTTCSKGEDDNEDIPHLVITYLAPRFFTLLFTCPSAEHALLLGCDTEGLFKVSRRELFLSVFSSRTSPLSAPPPLPSPDLTPTQRLRNAAIPASILLRLPFRVPVRHPLDPCPSSLEGVKAALALRVLFVLEHVERWAFELVGARVVRGGEPWRKWERAGRVFEGGEAGQEVEELKEWGSVWREKE</sequence>
<feature type="region of interest" description="Disordered" evidence="1">
    <location>
        <begin position="329"/>
        <end position="349"/>
    </location>
</feature>
<gene>
    <name evidence="3" type="ORF">D9615_007686</name>
</gene>